<dbReference type="AlphaFoldDB" id="A0A4Z2HY97"/>
<gene>
    <name evidence="1" type="ORF">EYF80_019075</name>
</gene>
<name>A0A4Z2HY97_9TELE</name>
<proteinExistence type="predicted"/>
<dbReference type="Proteomes" id="UP000314294">
    <property type="component" value="Unassembled WGS sequence"/>
</dbReference>
<organism evidence="1 2">
    <name type="scientific">Liparis tanakae</name>
    <name type="common">Tanaka's snailfish</name>
    <dbReference type="NCBI Taxonomy" id="230148"/>
    <lineage>
        <taxon>Eukaryota</taxon>
        <taxon>Metazoa</taxon>
        <taxon>Chordata</taxon>
        <taxon>Craniata</taxon>
        <taxon>Vertebrata</taxon>
        <taxon>Euteleostomi</taxon>
        <taxon>Actinopterygii</taxon>
        <taxon>Neopterygii</taxon>
        <taxon>Teleostei</taxon>
        <taxon>Neoteleostei</taxon>
        <taxon>Acanthomorphata</taxon>
        <taxon>Eupercaria</taxon>
        <taxon>Perciformes</taxon>
        <taxon>Cottioidei</taxon>
        <taxon>Cottales</taxon>
        <taxon>Liparidae</taxon>
        <taxon>Liparis</taxon>
    </lineage>
</organism>
<dbReference type="EMBL" id="SRLO01000160">
    <property type="protein sequence ID" value="TNN70638.1"/>
    <property type="molecule type" value="Genomic_DNA"/>
</dbReference>
<reference evidence="1 2" key="1">
    <citation type="submission" date="2019-03" db="EMBL/GenBank/DDBJ databases">
        <title>First draft genome of Liparis tanakae, snailfish: a comprehensive survey of snailfish specific genes.</title>
        <authorList>
            <person name="Kim W."/>
            <person name="Song I."/>
            <person name="Jeong J.-H."/>
            <person name="Kim D."/>
            <person name="Kim S."/>
            <person name="Ryu S."/>
            <person name="Song J.Y."/>
            <person name="Lee S.K."/>
        </authorList>
    </citation>
    <scope>NUCLEOTIDE SEQUENCE [LARGE SCALE GENOMIC DNA]</scope>
    <source>
        <tissue evidence="1">Muscle</tissue>
    </source>
</reference>
<keyword evidence="2" id="KW-1185">Reference proteome</keyword>
<accession>A0A4Z2HY97</accession>
<evidence type="ECO:0000313" key="1">
    <source>
        <dbReference type="EMBL" id="TNN70638.1"/>
    </source>
</evidence>
<comment type="caution">
    <text evidence="1">The sequence shown here is derived from an EMBL/GenBank/DDBJ whole genome shotgun (WGS) entry which is preliminary data.</text>
</comment>
<evidence type="ECO:0000313" key="2">
    <source>
        <dbReference type="Proteomes" id="UP000314294"/>
    </source>
</evidence>
<protein>
    <submittedName>
        <fullName evidence="1">Uncharacterized protein</fullName>
    </submittedName>
</protein>
<sequence length="231" mass="24661">MDLNAAAAAAVSIDYNSGRGAAIIELALQEQARSYGWPRRKKNEGEKEKEGRPGRALCQAGNSHHLPYLQFPPAAAATACMSEQIRAPVASPSSPGFLAAEMADSPLRHDSLLPDWLVNSHNQIPAPSGPLWRAKLPPEASLQGWTGHPTPRLPPSRNTSTAQLRLEKGETDADVFGVSVATPAKYWVTVGECRAQGLKGRHCLISSAMSASNVGGCEGEGEMSDWCHSQE</sequence>